<evidence type="ECO:0000259" key="2">
    <source>
        <dbReference type="Pfam" id="PF03050"/>
    </source>
</evidence>
<organism evidence="4 5">
    <name type="scientific">Limosilactobacillus mucosae</name>
    <name type="common">Lactobacillus mucosae</name>
    <dbReference type="NCBI Taxonomy" id="97478"/>
    <lineage>
        <taxon>Bacteria</taxon>
        <taxon>Bacillati</taxon>
        <taxon>Bacillota</taxon>
        <taxon>Bacilli</taxon>
        <taxon>Lactobacillales</taxon>
        <taxon>Lactobacillaceae</taxon>
        <taxon>Limosilactobacillus</taxon>
    </lineage>
</organism>
<dbReference type="EMBL" id="JAQONE010000018">
    <property type="protein sequence ID" value="MDC2829544.1"/>
    <property type="molecule type" value="Genomic_DNA"/>
</dbReference>
<accession>A0AAJ1MAZ1</accession>
<dbReference type="PANTHER" id="PTHR33678">
    <property type="entry name" value="BLL1576 PROTEIN"/>
    <property type="match status" value="1"/>
</dbReference>
<evidence type="ECO:0000259" key="3">
    <source>
        <dbReference type="Pfam" id="PF13007"/>
    </source>
</evidence>
<sequence length="511" mass="58538">MAEKITLEETLRENKELKAKIAELTEMVNYLQKQLFGKKTEKLSAGQLDLFDDKEQETAPTNDSTVEKLTTTVTGHQRKCKSKESRKEWLDCLEQVEELHQLSKQELTCDQCGQMMTVIGKHEQYREVKLVPAHLCCKIVCTETARCEHCQDSETGNDVLVQAKTPQPLFPHSYLSSSVIAEVLFEKFGLAVPFTRQTQYWERLGLPITSKHMARGVIEAGERFGQKIYERLRQEIKAAPVVQLDETPFQVLDLDQSHGYFWSACSTEEFSPHQVSYFHYAPSRSGKVITEILGDDFSGGIMCDGVSGYSDNRLPEAYWGTCLVHINRQFKRLLDPKITRFQGQSIASDAVRILAKVFHIEKRLKYSSASEKAAQRHQHLKAVIDDFYQLIEEALTKSPLKPLRNAIKNALKLKKRVYQMFRHGELPLHNNYNEQLIRPTTLVRKNSLFAKSTAGAKANAIWYSIVQTAKLNHLDVFKYLETLLSAFTKRETPEIEAYLPWAREIQESCKA</sequence>
<keyword evidence="1" id="KW-0175">Coiled coil</keyword>
<comment type="caution">
    <text evidence="4">The sequence shown here is derived from an EMBL/GenBank/DDBJ whole genome shotgun (WGS) entry which is preliminary data.</text>
</comment>
<evidence type="ECO:0000313" key="5">
    <source>
        <dbReference type="Proteomes" id="UP001220670"/>
    </source>
</evidence>
<dbReference type="Proteomes" id="UP001220670">
    <property type="component" value="Unassembled WGS sequence"/>
</dbReference>
<dbReference type="InterPro" id="IPR024463">
    <property type="entry name" value="Transposase_TnpC_homeodom"/>
</dbReference>
<dbReference type="Pfam" id="PF03050">
    <property type="entry name" value="DDE_Tnp_IS66"/>
    <property type="match status" value="1"/>
</dbReference>
<dbReference type="NCBIfam" id="NF033517">
    <property type="entry name" value="transpos_IS66"/>
    <property type="match status" value="1"/>
</dbReference>
<feature type="domain" description="Transposase IS66 central" evidence="2">
    <location>
        <begin position="173"/>
        <end position="457"/>
    </location>
</feature>
<dbReference type="AlphaFoldDB" id="A0AAJ1MAZ1"/>
<dbReference type="RefSeq" id="WP_272208672.1">
    <property type="nucleotide sequence ID" value="NZ_JAQOMV010000020.1"/>
</dbReference>
<feature type="coiled-coil region" evidence="1">
    <location>
        <begin position="7"/>
        <end position="34"/>
    </location>
</feature>
<reference evidence="4" key="1">
    <citation type="submission" date="2023-01" db="EMBL/GenBank/DDBJ databases">
        <title>Genome analysis of 13 Lactobacillus isolated from gut of wild boar.</title>
        <authorList>
            <person name="Papp P."/>
            <person name="Libisch B."/>
            <person name="Nagy T."/>
            <person name="Olasz F."/>
        </authorList>
    </citation>
    <scope>NUCLEOTIDE SEQUENCE</scope>
    <source>
        <strain evidence="4">F146</strain>
    </source>
</reference>
<proteinExistence type="predicted"/>
<evidence type="ECO:0000256" key="1">
    <source>
        <dbReference type="SAM" id="Coils"/>
    </source>
</evidence>
<dbReference type="InterPro" id="IPR004291">
    <property type="entry name" value="Transposase_IS66_central"/>
</dbReference>
<feature type="domain" description="Transposase TnpC homeodomain" evidence="3">
    <location>
        <begin position="23"/>
        <end position="97"/>
    </location>
</feature>
<gene>
    <name evidence="4" type="ORF">PO250_04375</name>
</gene>
<dbReference type="InterPro" id="IPR052344">
    <property type="entry name" value="Transposase-related"/>
</dbReference>
<dbReference type="Pfam" id="PF13007">
    <property type="entry name" value="LZ_Tnp_IS66"/>
    <property type="match status" value="1"/>
</dbReference>
<evidence type="ECO:0000313" key="4">
    <source>
        <dbReference type="EMBL" id="MDC2829544.1"/>
    </source>
</evidence>
<dbReference type="PANTHER" id="PTHR33678:SF2">
    <property type="match status" value="1"/>
</dbReference>
<protein>
    <submittedName>
        <fullName evidence="4">IS66 family transposase</fullName>
    </submittedName>
</protein>
<name>A0AAJ1MAZ1_LIMMU</name>